<sequence length="188" mass="21119">MITSDEAHKLMEELVPEINIRKHLLATEAVMRALAQKFEPKKEEEYALAGLLHDGDYNEKTPIEKQGIEVAKIIKDKGYEINPAIEQAMAGHNWDNNHVEPKTKMDWSLFCCDSLTGLIVATTLVRPEKKLALVEVKSVMKKFKDKSFAAGTRREEIAMCQEKLGIPLEEFVAIALKAMQGIAKELGL</sequence>
<comment type="caution">
    <text evidence="1">The sequence shown here is derived from an EMBL/GenBank/DDBJ whole genome shotgun (WGS) entry which is preliminary data.</text>
</comment>
<dbReference type="SUPFAM" id="SSF109604">
    <property type="entry name" value="HD-domain/PDEase-like"/>
    <property type="match status" value="1"/>
</dbReference>
<proteinExistence type="predicted"/>
<reference evidence="1 2" key="1">
    <citation type="journal article" date="2016" name="Nat. Commun.">
        <title>Thousands of microbial genomes shed light on interconnected biogeochemical processes in an aquifer system.</title>
        <authorList>
            <person name="Anantharaman K."/>
            <person name="Brown C.T."/>
            <person name="Hug L.A."/>
            <person name="Sharon I."/>
            <person name="Castelle C.J."/>
            <person name="Probst A.J."/>
            <person name="Thomas B.C."/>
            <person name="Singh A."/>
            <person name="Wilkins M.J."/>
            <person name="Karaoz U."/>
            <person name="Brodie E.L."/>
            <person name="Williams K.H."/>
            <person name="Hubbard S.S."/>
            <person name="Banfield J.F."/>
        </authorList>
    </citation>
    <scope>NUCLEOTIDE SEQUENCE [LARGE SCALE GENOMIC DNA]</scope>
</reference>
<evidence type="ECO:0008006" key="3">
    <source>
        <dbReference type="Google" id="ProtNLM"/>
    </source>
</evidence>
<gene>
    <name evidence="1" type="ORF">A2160_03470</name>
</gene>
<protein>
    <recommendedName>
        <fullName evidence="3">Phosphohydrolase</fullName>
    </recommendedName>
</protein>
<accession>A0A1F5E8M5</accession>
<dbReference type="STRING" id="1797457.A2160_03470"/>
<dbReference type="PANTHER" id="PTHR38659">
    <property type="entry name" value="METAL-DEPENDENT PHOSPHOHYDROLASE"/>
    <property type="match status" value="1"/>
</dbReference>
<evidence type="ECO:0000313" key="2">
    <source>
        <dbReference type="Proteomes" id="UP000177006"/>
    </source>
</evidence>
<dbReference type="EMBL" id="MEZK01000005">
    <property type="protein sequence ID" value="OGD63715.1"/>
    <property type="molecule type" value="Genomic_DNA"/>
</dbReference>
<dbReference type="PANTHER" id="PTHR38659:SF1">
    <property type="entry name" value="METAL DEPENDENT PHOSPHOHYDROLASE"/>
    <property type="match status" value="1"/>
</dbReference>
<dbReference type="Gene3D" id="1.10.3210.10">
    <property type="entry name" value="Hypothetical protein af1432"/>
    <property type="match status" value="1"/>
</dbReference>
<dbReference type="Proteomes" id="UP000177006">
    <property type="component" value="Unassembled WGS sequence"/>
</dbReference>
<evidence type="ECO:0000313" key="1">
    <source>
        <dbReference type="EMBL" id="OGD63715.1"/>
    </source>
</evidence>
<organism evidence="1 2">
    <name type="scientific">Candidatus Beckwithbacteria bacterium RBG_13_42_9</name>
    <dbReference type="NCBI Taxonomy" id="1797457"/>
    <lineage>
        <taxon>Bacteria</taxon>
        <taxon>Candidatus Beckwithiibacteriota</taxon>
    </lineage>
</organism>
<name>A0A1F5E8M5_9BACT</name>
<dbReference type="AlphaFoldDB" id="A0A1F5E8M5"/>